<keyword evidence="3" id="KW-1185">Reference proteome</keyword>
<reference evidence="2 3" key="1">
    <citation type="submission" date="2024-07" db="EMBL/GenBank/DDBJ databases">
        <authorList>
            <person name="Akdeniz Z."/>
        </authorList>
    </citation>
    <scope>NUCLEOTIDE SEQUENCE [LARGE SCALE GENOMIC DNA]</scope>
</reference>
<keyword evidence="1" id="KW-0175">Coiled coil</keyword>
<feature type="coiled-coil region" evidence="1">
    <location>
        <begin position="447"/>
        <end position="474"/>
    </location>
</feature>
<evidence type="ECO:0000256" key="1">
    <source>
        <dbReference type="SAM" id="Coils"/>
    </source>
</evidence>
<organism evidence="2 3">
    <name type="scientific">Hexamita inflata</name>
    <dbReference type="NCBI Taxonomy" id="28002"/>
    <lineage>
        <taxon>Eukaryota</taxon>
        <taxon>Metamonada</taxon>
        <taxon>Diplomonadida</taxon>
        <taxon>Hexamitidae</taxon>
        <taxon>Hexamitinae</taxon>
        <taxon>Hexamita</taxon>
    </lineage>
</organism>
<evidence type="ECO:0000313" key="3">
    <source>
        <dbReference type="Proteomes" id="UP001642409"/>
    </source>
</evidence>
<dbReference type="Proteomes" id="UP001642409">
    <property type="component" value="Unassembled WGS sequence"/>
</dbReference>
<comment type="caution">
    <text evidence="2">The sequence shown here is derived from an EMBL/GenBank/DDBJ whole genome shotgun (WGS) entry which is preliminary data.</text>
</comment>
<dbReference type="EMBL" id="CAXDID020000001">
    <property type="protein sequence ID" value="CAL5970723.1"/>
    <property type="molecule type" value="Genomic_DNA"/>
</dbReference>
<accession>A0ABP1GHG7</accession>
<evidence type="ECO:0000313" key="2">
    <source>
        <dbReference type="EMBL" id="CAL5970723.1"/>
    </source>
</evidence>
<protein>
    <submittedName>
        <fullName evidence="2">Hypothetical_protein</fullName>
    </submittedName>
</protein>
<gene>
    <name evidence="2" type="ORF">HINF_LOCUS663</name>
</gene>
<name>A0ABP1GHG7_9EUKA</name>
<proteinExistence type="predicted"/>
<sequence length="1188" mass="141922">MTQQFECLLDSIFDEKPDFHDELTTLIDCKNVQNYQSKFDKFFTKWIPECNSANKKLAMEELSRVFKRRVNVSGDIFIRQVSNILLKYRYGLLTKISQTTEQQLSETQKRWGDLSTSDLVKCISQLKQQQESTLSSYKTLRKQLQKSCDDTKQQLNTKQEYYTAQYSTIQLRLAQCKNLCTNSTDLNQLMNKCTIKYKKYTYLLNTINHLNNQLLNVDTNKEGRAKYYAFQLTHLKQIQLLQVLRTGITRNKNALLKTKRNQVSLDKLRFKALLSEHKNCSVQLYKLQNHLTIKLEAQARFNQMNRFKMQLQCEHESRIRFVKCQLKQNVVNKNQYRLLCLKKKILTRKAQFLQELDFHKRKQRTYMKLMILTNKLEKAQVREQLQISVNSHKESNKHSKYLLVKFQQQINNKYIHNYHKQITLRLTRSKYQIVYNKAQNSKQQKLIQQKLQCIVQATQKLNQLQEQLHIKKYKEIFRQKYEQVKNIQEIRNIVDYGFIDTRIIILFNQKLKQRQELQEYKKQCKRIQILQKNPREMLKQLKISSVKAKIYNIWYKTQKIITQYQTKQNIYKSLLYIKKQQFEAIKLQQVNNSLTTYAVSQLKDQTIVMRQQITHFNLFKLKSQIMFYLQTTKQLKLIQRNFNYSLQVFYIQKLNKTKLRYKNILLIVNQYKLKLQKSKLQSSQQLSQQQELLIQMQTSCQFNKFQAQNLTNRLSIFQLKKKYKQLVQNKVSIQSTPINQHSFNLKLNQIKHKIKLQKYYTLQSLLKIKNQQSNMLAKTQNIKFLNLFIKQLKDKQYIANIHCKIQQLKVHQPNNIQNPINIILNKQKQIISLKIQKARLNVKKISKFSTCNLLSKQLQLIGQKVQKIKLSKQISLSKNQLLVTTAHDRQCEYMAKITKICLLKQNLVRQKLNTLPKYDSKEIFDKINKIKLLLNVRQCKQKVLTHKQSLHLSLRQDYYRELHLLLKLKSQLSILQQKLLKQFHLKQKCKLYQLRYQREQSQITYQKMVLHINDLFTKFMKLPKAKQLDSYFQAQFEKIYGASGSEAATILQKQDMAYLKNERLIRMLQKTIIQQLENIQEQVIDLYNTEEDDQKLKEEFICVVGVIEDLVESEEFEKEFLQMGREDQVDYFFLKSCEASGTGFRNDVFQKICVKLFRVKVLLGQFFVQDDLDFPVVVLGSWVVIDGI</sequence>